<dbReference type="VEuPathDB" id="FungiDB:ASPZODRAFT_127210"/>
<dbReference type="STRING" id="1073090.A0A1L9SVV3"/>
<protein>
    <submittedName>
        <fullName evidence="2">Uncharacterized protein</fullName>
    </submittedName>
</protein>
<gene>
    <name evidence="2" type="ORF">ASPZODRAFT_127210</name>
</gene>
<evidence type="ECO:0000313" key="2">
    <source>
        <dbReference type="EMBL" id="OJJ51183.1"/>
    </source>
</evidence>
<keyword evidence="3" id="KW-1185">Reference proteome</keyword>
<dbReference type="EMBL" id="KV878336">
    <property type="protein sequence ID" value="OJJ51183.1"/>
    <property type="molecule type" value="Genomic_DNA"/>
</dbReference>
<dbReference type="RefSeq" id="XP_022585693.1">
    <property type="nucleotide sequence ID" value="XM_022721683.1"/>
</dbReference>
<proteinExistence type="predicted"/>
<reference evidence="3" key="1">
    <citation type="journal article" date="2017" name="Genome Biol.">
        <title>Comparative genomics reveals high biological diversity and specific adaptations in the industrially and medically important fungal genus Aspergillus.</title>
        <authorList>
            <person name="de Vries R.P."/>
            <person name="Riley R."/>
            <person name="Wiebenga A."/>
            <person name="Aguilar-Osorio G."/>
            <person name="Amillis S."/>
            <person name="Uchima C.A."/>
            <person name="Anderluh G."/>
            <person name="Asadollahi M."/>
            <person name="Askin M."/>
            <person name="Barry K."/>
            <person name="Battaglia E."/>
            <person name="Bayram O."/>
            <person name="Benocci T."/>
            <person name="Braus-Stromeyer S.A."/>
            <person name="Caldana C."/>
            <person name="Canovas D."/>
            <person name="Cerqueira G.C."/>
            <person name="Chen F."/>
            <person name="Chen W."/>
            <person name="Choi C."/>
            <person name="Clum A."/>
            <person name="Dos Santos R.A."/>
            <person name="Damasio A.R."/>
            <person name="Diallinas G."/>
            <person name="Emri T."/>
            <person name="Fekete E."/>
            <person name="Flipphi M."/>
            <person name="Freyberg S."/>
            <person name="Gallo A."/>
            <person name="Gournas C."/>
            <person name="Habgood R."/>
            <person name="Hainaut M."/>
            <person name="Harispe M.L."/>
            <person name="Henrissat B."/>
            <person name="Hilden K.S."/>
            <person name="Hope R."/>
            <person name="Hossain A."/>
            <person name="Karabika E."/>
            <person name="Karaffa L."/>
            <person name="Karanyi Z."/>
            <person name="Krasevec N."/>
            <person name="Kuo A."/>
            <person name="Kusch H."/>
            <person name="LaButti K."/>
            <person name="Lagendijk E.L."/>
            <person name="Lapidus A."/>
            <person name="Levasseur A."/>
            <person name="Lindquist E."/>
            <person name="Lipzen A."/>
            <person name="Logrieco A.F."/>
            <person name="MacCabe A."/>
            <person name="Maekelae M.R."/>
            <person name="Malavazi I."/>
            <person name="Melin P."/>
            <person name="Meyer V."/>
            <person name="Mielnichuk N."/>
            <person name="Miskei M."/>
            <person name="Molnar A.P."/>
            <person name="Mule G."/>
            <person name="Ngan C.Y."/>
            <person name="Orejas M."/>
            <person name="Orosz E."/>
            <person name="Ouedraogo J.P."/>
            <person name="Overkamp K.M."/>
            <person name="Park H.-S."/>
            <person name="Perrone G."/>
            <person name="Piumi F."/>
            <person name="Punt P.J."/>
            <person name="Ram A.F."/>
            <person name="Ramon A."/>
            <person name="Rauscher S."/>
            <person name="Record E."/>
            <person name="Riano-Pachon D.M."/>
            <person name="Robert V."/>
            <person name="Roehrig J."/>
            <person name="Ruller R."/>
            <person name="Salamov A."/>
            <person name="Salih N.S."/>
            <person name="Samson R.A."/>
            <person name="Sandor E."/>
            <person name="Sanguinetti M."/>
            <person name="Schuetze T."/>
            <person name="Sepcic K."/>
            <person name="Shelest E."/>
            <person name="Sherlock G."/>
            <person name="Sophianopoulou V."/>
            <person name="Squina F.M."/>
            <person name="Sun H."/>
            <person name="Susca A."/>
            <person name="Todd R.B."/>
            <person name="Tsang A."/>
            <person name="Unkles S.E."/>
            <person name="van de Wiele N."/>
            <person name="van Rossen-Uffink D."/>
            <person name="Oliveira J.V."/>
            <person name="Vesth T.C."/>
            <person name="Visser J."/>
            <person name="Yu J.-H."/>
            <person name="Zhou M."/>
            <person name="Andersen M.R."/>
            <person name="Archer D.B."/>
            <person name="Baker S.E."/>
            <person name="Benoit I."/>
            <person name="Brakhage A.A."/>
            <person name="Braus G.H."/>
            <person name="Fischer R."/>
            <person name="Frisvad J.C."/>
            <person name="Goldman G.H."/>
            <person name="Houbraken J."/>
            <person name="Oakley B."/>
            <person name="Pocsi I."/>
            <person name="Scazzocchio C."/>
            <person name="Seiboth B."/>
            <person name="vanKuyk P.A."/>
            <person name="Wortman J."/>
            <person name="Dyer P.S."/>
            <person name="Grigoriev I.V."/>
        </authorList>
    </citation>
    <scope>NUCLEOTIDE SEQUENCE [LARGE SCALE GENOMIC DNA]</scope>
    <source>
        <strain evidence="3">CBS 506.65</strain>
    </source>
</reference>
<accession>A0A1L9SVV3</accession>
<name>A0A1L9SVV3_9EURO</name>
<dbReference type="AlphaFoldDB" id="A0A1L9SVV3"/>
<feature type="compositionally biased region" description="Basic and acidic residues" evidence="1">
    <location>
        <begin position="10"/>
        <end position="20"/>
    </location>
</feature>
<dbReference type="Proteomes" id="UP000184188">
    <property type="component" value="Unassembled WGS sequence"/>
</dbReference>
<feature type="region of interest" description="Disordered" evidence="1">
    <location>
        <begin position="1"/>
        <end position="20"/>
    </location>
</feature>
<evidence type="ECO:0000313" key="3">
    <source>
        <dbReference type="Proteomes" id="UP000184188"/>
    </source>
</evidence>
<evidence type="ECO:0000256" key="1">
    <source>
        <dbReference type="SAM" id="MobiDB-lite"/>
    </source>
</evidence>
<dbReference type="GeneID" id="34608148"/>
<organism evidence="2 3">
    <name type="scientific">Penicilliopsis zonata CBS 506.65</name>
    <dbReference type="NCBI Taxonomy" id="1073090"/>
    <lineage>
        <taxon>Eukaryota</taxon>
        <taxon>Fungi</taxon>
        <taxon>Dikarya</taxon>
        <taxon>Ascomycota</taxon>
        <taxon>Pezizomycotina</taxon>
        <taxon>Eurotiomycetes</taxon>
        <taxon>Eurotiomycetidae</taxon>
        <taxon>Eurotiales</taxon>
        <taxon>Aspergillaceae</taxon>
        <taxon>Penicilliopsis</taxon>
    </lineage>
</organism>
<sequence>MDQGASTGAHRNDEGLRERVIDSSSVDDLAGRKALAAAAELEVKDKHGRDRKTYGRTPDGTGKTGLILNWTLISFSLFSN</sequence>